<evidence type="ECO:0000256" key="1">
    <source>
        <dbReference type="ARBA" id="ARBA00005020"/>
    </source>
</evidence>
<evidence type="ECO:0000313" key="15">
    <source>
        <dbReference type="EMBL" id="BET44812.1"/>
    </source>
</evidence>
<comment type="similarity">
    <text evidence="2">Belongs to the protein kinase superfamily. ADCK protein kinase family.</text>
</comment>
<keyword evidence="15" id="KW-0830">Ubiquinone</keyword>
<comment type="pathway">
    <text evidence="1">Cofactor biosynthesis; ubiquinone biosynthesis [regulation].</text>
</comment>
<dbReference type="SUPFAM" id="SSF56112">
    <property type="entry name" value="Protein kinase-like (PK-like)"/>
    <property type="match status" value="1"/>
</dbReference>
<feature type="transmembrane region" description="Helical" evidence="13">
    <location>
        <begin position="521"/>
        <end position="542"/>
    </location>
</feature>
<reference evidence="15" key="2">
    <citation type="submission" date="2023-10" db="EMBL/GenBank/DDBJ databases">
        <authorList>
            <person name="Koga R."/>
            <person name="Fukatsu T."/>
        </authorList>
    </citation>
    <scope>NUCLEOTIDE SEQUENCE</scope>
    <source>
        <strain evidence="15">Kw-01</strain>
    </source>
</reference>
<feature type="transmembrane region" description="Helical" evidence="13">
    <location>
        <begin position="497"/>
        <end position="515"/>
    </location>
</feature>
<name>A0AAT9G507_9ENTR</name>
<evidence type="ECO:0000259" key="14">
    <source>
        <dbReference type="Pfam" id="PF03109"/>
    </source>
</evidence>
<feature type="domain" description="ABC1 atypical kinase-like" evidence="14">
    <location>
        <begin position="93"/>
        <end position="342"/>
    </location>
</feature>
<accession>A0AAT9G507</accession>
<dbReference type="GO" id="GO:0006744">
    <property type="term" value="P:ubiquinone biosynthetic process"/>
    <property type="evidence" value="ECO:0007669"/>
    <property type="project" value="UniProtKB-KW"/>
</dbReference>
<keyword evidence="3" id="KW-1003">Cell membrane</keyword>
<dbReference type="InterPro" id="IPR004147">
    <property type="entry name" value="ABC1_dom"/>
</dbReference>
<dbReference type="CDD" id="cd13972">
    <property type="entry name" value="UbiB"/>
    <property type="match status" value="1"/>
</dbReference>
<evidence type="ECO:0000256" key="11">
    <source>
        <dbReference type="ARBA" id="ARBA00022989"/>
    </source>
</evidence>
<dbReference type="InterPro" id="IPR011009">
    <property type="entry name" value="Kinase-like_dom_sf"/>
</dbReference>
<dbReference type="EMBL" id="AP028961">
    <property type="protein sequence ID" value="BET44812.1"/>
    <property type="molecule type" value="Genomic_DNA"/>
</dbReference>
<dbReference type="NCBIfam" id="NF003404">
    <property type="entry name" value="PRK04750.1"/>
    <property type="match status" value="1"/>
</dbReference>
<dbReference type="GO" id="GO:0016301">
    <property type="term" value="F:kinase activity"/>
    <property type="evidence" value="ECO:0007669"/>
    <property type="project" value="UniProtKB-KW"/>
</dbReference>
<dbReference type="PANTHER" id="PTHR10566">
    <property type="entry name" value="CHAPERONE-ACTIVITY OF BC1 COMPLEX CABC1 -RELATED"/>
    <property type="match status" value="1"/>
</dbReference>
<evidence type="ECO:0000256" key="3">
    <source>
        <dbReference type="ARBA" id="ARBA00022475"/>
    </source>
</evidence>
<keyword evidence="7 13" id="KW-0812">Transmembrane</keyword>
<gene>
    <name evidence="15" type="primary">ubiB</name>
    <name evidence="15" type="ORF">ACHINZ_4850</name>
</gene>
<evidence type="ECO:0000256" key="12">
    <source>
        <dbReference type="ARBA" id="ARBA00023136"/>
    </source>
</evidence>
<keyword evidence="5" id="KW-0808">Transferase</keyword>
<sequence length="546" mass="64152">MNIKEIKRFFFILKIIIKYGLNGIIPKFKYFIPIKICCSCMFWLSNQHNNKSLAERVRLALQDLGPIWIKLGQMLSTRKDIFSSEITEQLSLLQDQVNSVDGKIARCCIEKSLGVSIETCFDNFNEIPLASASIAQVHSAILKHNNQQIVIKIIRPNIIPTIKNDIQIMYFIAKITKLFFNSYKIKPLEIVKEYEKTLIKELNLLHEAANTMQLRNNFKNSNLLYIPKVYMKYCRENILVMERIYGIPVSNISELKRNKINLKLLAERGVIIFFTQVFRDSFFHADMHPGNIFINKDNPENPQYIGIDCGIMGTLNNKDQRYLASNFIAFFNRDYRRVAELHIDSGWVPFNTNITDFEYAIKTICEPIFAKSISEISFAHILYSLFKITRSFNMEIQPQLLLLQKTLLYIEGLGKQLYPQLDLWKTAKPFLENWMSKQIGFTALLRHFKRTIPMLIERLPEIPEIIFDITKQHKFLKDNIHQLTLELQKQQTKQHQLYYLIYFGAISMLCNVLLYIFNIKIFVICCFICFEIFFILAGFYLIRKIR</sequence>
<keyword evidence="6" id="KW-0831">Ubiquinone biosynthesis</keyword>
<evidence type="ECO:0000256" key="9">
    <source>
        <dbReference type="ARBA" id="ARBA00022777"/>
    </source>
</evidence>
<dbReference type="NCBIfam" id="TIGR01982">
    <property type="entry name" value="UbiB"/>
    <property type="match status" value="1"/>
</dbReference>
<evidence type="ECO:0000256" key="13">
    <source>
        <dbReference type="SAM" id="Phobius"/>
    </source>
</evidence>
<dbReference type="InterPro" id="IPR010232">
    <property type="entry name" value="UbiB"/>
</dbReference>
<evidence type="ECO:0000256" key="7">
    <source>
        <dbReference type="ARBA" id="ARBA00022692"/>
    </source>
</evidence>
<dbReference type="GO" id="GO:0005524">
    <property type="term" value="F:ATP binding"/>
    <property type="evidence" value="ECO:0007669"/>
    <property type="project" value="UniProtKB-KW"/>
</dbReference>
<dbReference type="Pfam" id="PF03109">
    <property type="entry name" value="ABC1"/>
    <property type="match status" value="1"/>
</dbReference>
<evidence type="ECO:0000256" key="10">
    <source>
        <dbReference type="ARBA" id="ARBA00022840"/>
    </source>
</evidence>
<evidence type="ECO:0000256" key="6">
    <source>
        <dbReference type="ARBA" id="ARBA00022688"/>
    </source>
</evidence>
<dbReference type="InterPro" id="IPR050154">
    <property type="entry name" value="UbiB_kinase"/>
</dbReference>
<keyword evidence="11 13" id="KW-1133">Transmembrane helix</keyword>
<evidence type="ECO:0000256" key="2">
    <source>
        <dbReference type="ARBA" id="ARBA00009670"/>
    </source>
</evidence>
<keyword evidence="4" id="KW-0997">Cell inner membrane</keyword>
<evidence type="ECO:0000256" key="4">
    <source>
        <dbReference type="ARBA" id="ARBA00022519"/>
    </source>
</evidence>
<keyword evidence="8" id="KW-0547">Nucleotide-binding</keyword>
<dbReference type="InterPro" id="IPR045308">
    <property type="entry name" value="UbiB_bact"/>
</dbReference>
<reference evidence="15" key="1">
    <citation type="journal article" date="2023" name="Front. Microbiol.">
        <title>Genome analysis of Candidatus Aschnera chinzeii, the bacterial endosymbiont of the blood-sucking bat fly Penicillidia jenynsii (Insecta: Diptera: Nycteribiidae).</title>
        <authorList>
            <person name="Koga R."/>
            <person name="Moriyama M."/>
            <person name="Nozaki T."/>
            <person name="Fukatsu T."/>
        </authorList>
    </citation>
    <scope>NUCLEOTIDE SEQUENCE</scope>
    <source>
        <strain evidence="15">Kw-01</strain>
    </source>
</reference>
<evidence type="ECO:0000256" key="8">
    <source>
        <dbReference type="ARBA" id="ARBA00022741"/>
    </source>
</evidence>
<evidence type="ECO:0000256" key="5">
    <source>
        <dbReference type="ARBA" id="ARBA00022679"/>
    </source>
</evidence>
<dbReference type="PANTHER" id="PTHR10566:SF113">
    <property type="entry name" value="PROTEIN ACTIVITY OF BC1 COMPLEX KINASE 7, CHLOROPLASTIC"/>
    <property type="match status" value="1"/>
</dbReference>
<keyword evidence="12 13" id="KW-0472">Membrane</keyword>
<keyword evidence="9" id="KW-0418">Kinase</keyword>
<dbReference type="AlphaFoldDB" id="A0AAT9G507"/>
<organism evidence="15">
    <name type="scientific">Candidatus Aschnera chinzeii</name>
    <dbReference type="NCBI Taxonomy" id="1485666"/>
    <lineage>
        <taxon>Bacteria</taxon>
        <taxon>Pseudomonadati</taxon>
        <taxon>Pseudomonadota</taxon>
        <taxon>Gammaproteobacteria</taxon>
        <taxon>Enterobacterales</taxon>
        <taxon>Enterobacteriaceae</taxon>
        <taxon>Candidatus Aschnera</taxon>
    </lineage>
</organism>
<proteinExistence type="inferred from homology"/>
<protein>
    <submittedName>
        <fullName evidence="15">Ubiquinone biosynthesis regulatory protein kinase UbiB</fullName>
    </submittedName>
</protein>
<keyword evidence="10" id="KW-0067">ATP-binding</keyword>